<accession>V9HUH1</accession>
<gene>
    <name evidence="4" type="ORF">HMPREF9630_02046</name>
</gene>
<dbReference type="GO" id="GO:0032787">
    <property type="term" value="P:monocarboxylic acid metabolic process"/>
    <property type="evidence" value="ECO:0007669"/>
    <property type="project" value="UniProtKB-ARBA"/>
</dbReference>
<dbReference type="PANTHER" id="PTHR42879:SF2">
    <property type="entry name" value="3-OXOACYL-[ACYL-CARRIER-PROTEIN] REDUCTASE FABG"/>
    <property type="match status" value="1"/>
</dbReference>
<comment type="caution">
    <text evidence="4">The sequence shown here is derived from an EMBL/GenBank/DDBJ whole genome shotgun (WGS) entry which is preliminary data.</text>
</comment>
<dbReference type="PATRIC" id="fig|796939.3.peg.1566"/>
<evidence type="ECO:0000256" key="2">
    <source>
        <dbReference type="ARBA" id="ARBA00023002"/>
    </source>
</evidence>
<dbReference type="FunFam" id="3.40.50.720:FF:000173">
    <property type="entry name" value="3-oxoacyl-[acyl-carrier protein] reductase"/>
    <property type="match status" value="1"/>
</dbReference>
<dbReference type="HOGENOM" id="CLU_010194_1_3_9"/>
<keyword evidence="2" id="KW-0560">Oxidoreductase</keyword>
<dbReference type="Gene3D" id="3.40.50.720">
    <property type="entry name" value="NAD(P)-binding Rossmann-like Domain"/>
    <property type="match status" value="1"/>
</dbReference>
<dbReference type="EMBL" id="AFZF02000003">
    <property type="protein sequence ID" value="EHL15648.1"/>
    <property type="molecule type" value="Genomic_DNA"/>
</dbReference>
<dbReference type="InterPro" id="IPR002347">
    <property type="entry name" value="SDR_fam"/>
</dbReference>
<comment type="similarity">
    <text evidence="1">Belongs to the short-chain dehydrogenases/reductases (SDR) family.</text>
</comment>
<dbReference type="RefSeq" id="WP_009526601.1">
    <property type="nucleotide sequence ID" value="NZ_JH815225.1"/>
</dbReference>
<dbReference type="GO" id="GO:0016491">
    <property type="term" value="F:oxidoreductase activity"/>
    <property type="evidence" value="ECO:0007669"/>
    <property type="project" value="UniProtKB-KW"/>
</dbReference>
<evidence type="ECO:0000256" key="3">
    <source>
        <dbReference type="ARBA" id="ARBA00023221"/>
    </source>
</evidence>
<dbReference type="InterPro" id="IPR036291">
    <property type="entry name" value="NAD(P)-bd_dom_sf"/>
</dbReference>
<dbReference type="InterPro" id="IPR050259">
    <property type="entry name" value="SDR"/>
</dbReference>
<dbReference type="SUPFAM" id="SSF51735">
    <property type="entry name" value="NAD(P)-binding Rossmann-fold domains"/>
    <property type="match status" value="1"/>
</dbReference>
<dbReference type="PANTHER" id="PTHR42879">
    <property type="entry name" value="3-OXOACYL-(ACYL-CARRIER-PROTEIN) REDUCTASE"/>
    <property type="match status" value="1"/>
</dbReference>
<dbReference type="Proteomes" id="UP000017818">
    <property type="component" value="Unassembled WGS sequence"/>
</dbReference>
<dbReference type="AlphaFoldDB" id="V9HUH1"/>
<dbReference type="InterPro" id="IPR020904">
    <property type="entry name" value="Sc_DH/Rdtase_CS"/>
</dbReference>
<dbReference type="Pfam" id="PF13561">
    <property type="entry name" value="adh_short_C2"/>
    <property type="match status" value="1"/>
</dbReference>
<dbReference type="OrthoDB" id="9803333at2"/>
<reference evidence="4 5" key="1">
    <citation type="submission" date="2012-05" db="EMBL/GenBank/DDBJ databases">
        <title>The Genome Sequence of Eubacteriaceae bacterium CM2.</title>
        <authorList>
            <consortium name="The Broad Institute Genome Sequencing Platform"/>
            <person name="Earl A."/>
            <person name="Ward D."/>
            <person name="Feldgarden M."/>
            <person name="Gevers D."/>
            <person name="Sizova M."/>
            <person name="Hazen A."/>
            <person name="Epstein S."/>
            <person name="Walker B."/>
            <person name="Young S.K."/>
            <person name="Zeng Q."/>
            <person name="Gargeya S."/>
            <person name="Fitzgerald M."/>
            <person name="Haas B."/>
            <person name="Abouelleil A."/>
            <person name="Alvarado L."/>
            <person name="Arachchi H.M."/>
            <person name="Berlin A."/>
            <person name="Chapman S.B."/>
            <person name="Goldberg J."/>
            <person name="Griggs A."/>
            <person name="Gujja S."/>
            <person name="Hansen M."/>
            <person name="Howarth C."/>
            <person name="Imamovic A."/>
            <person name="Larimer J."/>
            <person name="McCowen C."/>
            <person name="Montmayeur A."/>
            <person name="Murphy C."/>
            <person name="Neiman D."/>
            <person name="Pearson M."/>
            <person name="Priest M."/>
            <person name="Roberts A."/>
            <person name="Saif S."/>
            <person name="Shea T."/>
            <person name="Sisk P."/>
            <person name="Sykes S."/>
            <person name="Wortman J."/>
            <person name="Nusbaum C."/>
            <person name="Birren B."/>
        </authorList>
    </citation>
    <scope>NUCLEOTIDE SEQUENCE [LARGE SCALE GENOMIC DNA]</scope>
    <source>
        <strain evidence="4 5">CM2</strain>
    </source>
</reference>
<evidence type="ECO:0000313" key="5">
    <source>
        <dbReference type="Proteomes" id="UP000017818"/>
    </source>
</evidence>
<organism evidence="4 5">
    <name type="scientific">Peptoanaerobacter stomatis</name>
    <dbReference type="NCBI Taxonomy" id="796937"/>
    <lineage>
        <taxon>Bacteria</taxon>
        <taxon>Bacillati</taxon>
        <taxon>Bacillota</taxon>
        <taxon>Clostridia</taxon>
        <taxon>Peptostreptococcales</taxon>
        <taxon>Filifactoraceae</taxon>
        <taxon>Peptoanaerobacter</taxon>
    </lineage>
</organism>
<name>V9HUH1_9FIRM</name>
<dbReference type="PRINTS" id="PR00081">
    <property type="entry name" value="GDHRDH"/>
</dbReference>
<evidence type="ECO:0008006" key="6">
    <source>
        <dbReference type="Google" id="ProtNLM"/>
    </source>
</evidence>
<evidence type="ECO:0000313" key="4">
    <source>
        <dbReference type="EMBL" id="EHL15648.1"/>
    </source>
</evidence>
<proteinExistence type="inferred from homology"/>
<sequence>MLNDKNIIVTGSNRGIGKSIVKILASNKANIWAVSRNITDEYINFLRDLERKNGIFIKPIYADMRSEENIKDAYKEISSEKKQIDGLVNTAGIMNNTLFSMTSSSVFKDEMSVNFYSIFLLTQLVSKKMQRQKNGSIVNFTSTVAIDGCDGKASYSATKGAILSFTKSIAKELGSYNVRANCIAPGIVDTDLISNVSDEKKKIYIDSTSLKRIAHTDEIANVALFLLSEYSSYITGQVIRVDGGL</sequence>
<keyword evidence="3" id="KW-0753">Steroid metabolism</keyword>
<protein>
    <recommendedName>
        <fullName evidence="6">KR domain protein</fullName>
    </recommendedName>
</protein>
<dbReference type="GO" id="GO:0008202">
    <property type="term" value="P:steroid metabolic process"/>
    <property type="evidence" value="ECO:0007669"/>
    <property type="project" value="UniProtKB-KW"/>
</dbReference>
<keyword evidence="3" id="KW-0443">Lipid metabolism</keyword>
<evidence type="ECO:0000256" key="1">
    <source>
        <dbReference type="ARBA" id="ARBA00006484"/>
    </source>
</evidence>
<dbReference type="PROSITE" id="PS00061">
    <property type="entry name" value="ADH_SHORT"/>
    <property type="match status" value="1"/>
</dbReference>
<dbReference type="PRINTS" id="PR00080">
    <property type="entry name" value="SDRFAMILY"/>
</dbReference>